<dbReference type="InterPro" id="IPR017871">
    <property type="entry name" value="ABC_transporter-like_CS"/>
</dbReference>
<dbReference type="HOGENOM" id="CLU_000604_1_22_9"/>
<keyword evidence="1" id="KW-0813">Transport</keyword>
<dbReference type="PANTHER" id="PTHR42788:SF13">
    <property type="entry name" value="ALIPHATIC SULFONATES IMPORT ATP-BINDING PROTEIN SSUB"/>
    <property type="match status" value="1"/>
</dbReference>
<dbReference type="PROSITE" id="PS50893">
    <property type="entry name" value="ABC_TRANSPORTER_2"/>
    <property type="match status" value="1"/>
</dbReference>
<dbReference type="EMBL" id="ADLN01000099">
    <property type="protein sequence ID" value="EHI58407.1"/>
    <property type="molecule type" value="Genomic_DNA"/>
</dbReference>
<dbReference type="PATRIC" id="fig|742737.3.peg.3562"/>
<reference evidence="5 6" key="1">
    <citation type="submission" date="2011-08" db="EMBL/GenBank/DDBJ databases">
        <title>The Genome Sequence of Clostridium hathewayi WAL-18680.</title>
        <authorList>
            <consortium name="The Broad Institute Genome Sequencing Platform"/>
            <person name="Earl A."/>
            <person name="Ward D."/>
            <person name="Feldgarden M."/>
            <person name="Gevers D."/>
            <person name="Finegold S.M."/>
            <person name="Summanen P.H."/>
            <person name="Molitoris D.R."/>
            <person name="Song M."/>
            <person name="Daigneault M."/>
            <person name="Allen-Vercoe E."/>
            <person name="Young S.K."/>
            <person name="Zeng Q."/>
            <person name="Gargeya S."/>
            <person name="Fitzgerald M."/>
            <person name="Haas B."/>
            <person name="Abouelleil A."/>
            <person name="Alvarado L."/>
            <person name="Arachchi H.M."/>
            <person name="Berlin A."/>
            <person name="Brown A."/>
            <person name="Chapman S.B."/>
            <person name="Chen Z."/>
            <person name="Dunbar C."/>
            <person name="Freedman E."/>
            <person name="Gearin G."/>
            <person name="Gellesch M."/>
            <person name="Goldberg J."/>
            <person name="Griggs A."/>
            <person name="Gujja S."/>
            <person name="Heiman D."/>
            <person name="Howarth C."/>
            <person name="Larson L."/>
            <person name="Lui A."/>
            <person name="MacDonald P.J.P."/>
            <person name="Montmayeur A."/>
            <person name="Murphy C."/>
            <person name="Neiman D."/>
            <person name="Pearson M."/>
            <person name="Priest M."/>
            <person name="Roberts A."/>
            <person name="Saif S."/>
            <person name="Shea T."/>
            <person name="Shenoy N."/>
            <person name="Sisk P."/>
            <person name="Stolte C."/>
            <person name="Sykes S."/>
            <person name="Wortman J."/>
            <person name="Nusbaum C."/>
            <person name="Birren B."/>
        </authorList>
    </citation>
    <scope>NUCLEOTIDE SEQUENCE [LARGE SCALE GENOMIC DNA]</scope>
    <source>
        <strain evidence="5 6">WAL-18680</strain>
    </source>
</reference>
<dbReference type="InterPro" id="IPR003593">
    <property type="entry name" value="AAA+_ATPase"/>
</dbReference>
<dbReference type="SUPFAM" id="SSF52540">
    <property type="entry name" value="P-loop containing nucleoside triphosphate hydrolases"/>
    <property type="match status" value="1"/>
</dbReference>
<dbReference type="Proteomes" id="UP000005384">
    <property type="component" value="Unassembled WGS sequence"/>
</dbReference>
<dbReference type="SMART" id="SM00382">
    <property type="entry name" value="AAA"/>
    <property type="match status" value="1"/>
</dbReference>
<dbReference type="GO" id="GO:0016887">
    <property type="term" value="F:ATP hydrolysis activity"/>
    <property type="evidence" value="ECO:0007669"/>
    <property type="project" value="InterPro"/>
</dbReference>
<dbReference type="AlphaFoldDB" id="G5IJA5"/>
<name>G5IJA5_9FIRM</name>
<dbReference type="RefSeq" id="WP_006781574.1">
    <property type="nucleotide sequence ID" value="NZ_CP040506.1"/>
</dbReference>
<keyword evidence="2" id="KW-0547">Nucleotide-binding</keyword>
<gene>
    <name evidence="5" type="ORF">HMPREF9473_03583</name>
</gene>
<dbReference type="GO" id="GO:0005524">
    <property type="term" value="F:ATP binding"/>
    <property type="evidence" value="ECO:0007669"/>
    <property type="project" value="UniProtKB-KW"/>
</dbReference>
<evidence type="ECO:0000256" key="2">
    <source>
        <dbReference type="ARBA" id="ARBA00022741"/>
    </source>
</evidence>
<dbReference type="PANTHER" id="PTHR42788">
    <property type="entry name" value="TAURINE IMPORT ATP-BINDING PROTEIN-RELATED"/>
    <property type="match status" value="1"/>
</dbReference>
<dbReference type="InterPro" id="IPR050166">
    <property type="entry name" value="ABC_transporter_ATP-bind"/>
</dbReference>
<protein>
    <recommendedName>
        <fullName evidence="4">ABC transporter domain-containing protein</fullName>
    </recommendedName>
</protein>
<keyword evidence="6" id="KW-1185">Reference proteome</keyword>
<dbReference type="Gene3D" id="3.40.50.300">
    <property type="entry name" value="P-loop containing nucleotide triphosphate hydrolases"/>
    <property type="match status" value="1"/>
</dbReference>
<evidence type="ECO:0000313" key="5">
    <source>
        <dbReference type="EMBL" id="EHI58407.1"/>
    </source>
</evidence>
<dbReference type="PROSITE" id="PS00211">
    <property type="entry name" value="ABC_TRANSPORTER_1"/>
    <property type="match status" value="1"/>
</dbReference>
<dbReference type="InterPro" id="IPR027417">
    <property type="entry name" value="P-loop_NTPase"/>
</dbReference>
<evidence type="ECO:0000313" key="6">
    <source>
        <dbReference type="Proteomes" id="UP000005384"/>
    </source>
</evidence>
<dbReference type="InterPro" id="IPR003439">
    <property type="entry name" value="ABC_transporter-like_ATP-bd"/>
</dbReference>
<organism evidence="5 6">
    <name type="scientific">Hungatella hathewayi WAL-18680</name>
    <dbReference type="NCBI Taxonomy" id="742737"/>
    <lineage>
        <taxon>Bacteria</taxon>
        <taxon>Bacillati</taxon>
        <taxon>Bacillota</taxon>
        <taxon>Clostridia</taxon>
        <taxon>Lachnospirales</taxon>
        <taxon>Lachnospiraceae</taxon>
        <taxon>Hungatella</taxon>
    </lineage>
</organism>
<evidence type="ECO:0000259" key="4">
    <source>
        <dbReference type="PROSITE" id="PS50893"/>
    </source>
</evidence>
<keyword evidence="3" id="KW-0067">ATP-binding</keyword>
<dbReference type="Pfam" id="PF00005">
    <property type="entry name" value="ABC_tran"/>
    <property type="match status" value="1"/>
</dbReference>
<accession>G5IJA5</accession>
<dbReference type="CDD" id="cd03293">
    <property type="entry name" value="ABC_NrtD_SsuB_transporters"/>
    <property type="match status" value="1"/>
</dbReference>
<evidence type="ECO:0000256" key="3">
    <source>
        <dbReference type="ARBA" id="ARBA00022840"/>
    </source>
</evidence>
<feature type="domain" description="ABC transporter" evidence="4">
    <location>
        <begin position="11"/>
        <end position="242"/>
    </location>
</feature>
<dbReference type="OrthoDB" id="9801958at2"/>
<comment type="caution">
    <text evidence="5">The sequence shown here is derived from an EMBL/GenBank/DDBJ whole genome shotgun (WGS) entry which is preliminary data.</text>
</comment>
<evidence type="ECO:0000256" key="1">
    <source>
        <dbReference type="ARBA" id="ARBA00022448"/>
    </source>
</evidence>
<proteinExistence type="predicted"/>
<sequence length="256" mass="29013">MEHHGRIDSIISLKQVSKTFESAGREKEVVKDVSLEVRENEFVVLFGPGQCGKTTLLNMIAGLELPTGGEVYVDEKLVTGPGADRGVVYQTTALFPFCTVMGNVEFGPKSRGIDKKTRRERAQYFIDLVGLQGFEKSYPNQLSGGMRQRVGIARAYCNDPKVMLLDEPFGHLDAQTRYMMEEELEKIWQKEKRTVVFVTNNIEEAVYLADRIILLTNCPSTIKKEYPVDLPRPRSYVDPAFLKLRQEIIDNTDDTL</sequence>